<feature type="transmembrane region" description="Helical" evidence="6">
    <location>
        <begin position="301"/>
        <end position="320"/>
    </location>
</feature>
<dbReference type="InterPro" id="IPR010432">
    <property type="entry name" value="RDD"/>
</dbReference>
<evidence type="ECO:0000256" key="5">
    <source>
        <dbReference type="SAM" id="MobiDB-lite"/>
    </source>
</evidence>
<dbReference type="GO" id="GO:0016020">
    <property type="term" value="C:membrane"/>
    <property type="evidence" value="ECO:0007669"/>
    <property type="project" value="UniProtKB-SubCell"/>
</dbReference>
<reference evidence="9 10" key="1">
    <citation type="submission" date="2016-10" db="EMBL/GenBank/DDBJ databases">
        <authorList>
            <person name="de Groot N.N."/>
        </authorList>
    </citation>
    <scope>NUCLEOTIDE SEQUENCE [LARGE SCALE GENOMIC DNA]</scope>
    <source>
        <strain evidence="9 10">CGMCC 4.5739</strain>
    </source>
</reference>
<feature type="domain" description="RDD" evidence="8">
    <location>
        <begin position="214"/>
        <end position="316"/>
    </location>
</feature>
<evidence type="ECO:0000256" key="6">
    <source>
        <dbReference type="SAM" id="Phobius"/>
    </source>
</evidence>
<feature type="transmembrane region" description="Helical" evidence="6">
    <location>
        <begin position="251"/>
        <end position="272"/>
    </location>
</feature>
<proteinExistence type="predicted"/>
<feature type="compositionally biased region" description="Basic residues" evidence="5">
    <location>
        <begin position="376"/>
        <end position="385"/>
    </location>
</feature>
<keyword evidence="4 6" id="KW-0472">Membrane</keyword>
<sequence length="416" mass="45381">MLRPYLLPVETALWLFPVVAALVLVPAAVRGYRSRGRAGGWSALVGYSFVFYLLAAFLQTVVPLPRESEGLCGAMRYAAGPQLEPLEFVRAVSEAGGGSWAPGGLVGLLPFWTTLLNFVLLLPLGVYLRYYLRQGPAAATVLAFGTSLFFETTQYTGLWYTYPCPYRQFNVDDLLLNTLGAVLGWLLAGPLGRLLPRHDPDRERARYGPRVTLPRRALAHGADLAGWLIAWTLATGLLSVGAEWATGRRHAILLGTALAVLWFWLLPLAWGATPGQRAVLLKVARPDGRRAGPVRLTARQVLTHAPLGLGWALLAVRTGVLPSPGGTAETLLWWATGAAALLAWVWSPLAVLWRRDGRAPAERWTGTAVLATPNRRERRRLRARKRDRDGAPDHEPGRGRDAGPGRTAVEAARRPA</sequence>
<feature type="transmembrane region" description="Helical" evidence="6">
    <location>
        <begin position="140"/>
        <end position="162"/>
    </location>
</feature>
<evidence type="ECO:0000256" key="1">
    <source>
        <dbReference type="ARBA" id="ARBA00004141"/>
    </source>
</evidence>
<keyword evidence="10" id="KW-1185">Reference proteome</keyword>
<accession>A0A1I1PAQ6</accession>
<dbReference type="Pfam" id="PF04892">
    <property type="entry name" value="VanZ"/>
    <property type="match status" value="1"/>
</dbReference>
<evidence type="ECO:0000259" key="7">
    <source>
        <dbReference type="Pfam" id="PF04892"/>
    </source>
</evidence>
<feature type="region of interest" description="Disordered" evidence="5">
    <location>
        <begin position="374"/>
        <end position="416"/>
    </location>
</feature>
<dbReference type="RefSeq" id="WP_093839711.1">
    <property type="nucleotide sequence ID" value="NZ_FOLM01000009.1"/>
</dbReference>
<keyword evidence="2 6" id="KW-0812">Transmembrane</keyword>
<feature type="transmembrane region" description="Helical" evidence="6">
    <location>
        <begin position="217"/>
        <end position="239"/>
    </location>
</feature>
<evidence type="ECO:0000313" key="10">
    <source>
        <dbReference type="Proteomes" id="UP000199207"/>
    </source>
</evidence>
<dbReference type="InterPro" id="IPR006976">
    <property type="entry name" value="VanZ-like"/>
</dbReference>
<protein>
    <submittedName>
        <fullName evidence="9">Glycopeptide antibiotics resistance protein</fullName>
    </submittedName>
</protein>
<evidence type="ECO:0000256" key="2">
    <source>
        <dbReference type="ARBA" id="ARBA00022692"/>
    </source>
</evidence>
<keyword evidence="3 6" id="KW-1133">Transmembrane helix</keyword>
<dbReference type="Proteomes" id="UP000199207">
    <property type="component" value="Unassembled WGS sequence"/>
</dbReference>
<dbReference type="OrthoDB" id="4822551at2"/>
<evidence type="ECO:0000256" key="4">
    <source>
        <dbReference type="ARBA" id="ARBA00023136"/>
    </source>
</evidence>
<gene>
    <name evidence="9" type="ORF">SAMN05421773_10972</name>
</gene>
<dbReference type="Pfam" id="PF06271">
    <property type="entry name" value="RDD"/>
    <property type="match status" value="1"/>
</dbReference>
<organism evidence="9 10">
    <name type="scientific">Streptomyces aidingensis</name>
    <dbReference type="NCBI Taxonomy" id="910347"/>
    <lineage>
        <taxon>Bacteria</taxon>
        <taxon>Bacillati</taxon>
        <taxon>Actinomycetota</taxon>
        <taxon>Actinomycetes</taxon>
        <taxon>Kitasatosporales</taxon>
        <taxon>Streptomycetaceae</taxon>
        <taxon>Streptomyces</taxon>
    </lineage>
</organism>
<dbReference type="InterPro" id="IPR053150">
    <property type="entry name" value="Teicoplanin_resist-assoc"/>
</dbReference>
<evidence type="ECO:0000259" key="8">
    <source>
        <dbReference type="Pfam" id="PF06271"/>
    </source>
</evidence>
<feature type="transmembrane region" description="Helical" evidence="6">
    <location>
        <begin position="41"/>
        <end position="61"/>
    </location>
</feature>
<feature type="domain" description="VanZ-like" evidence="7">
    <location>
        <begin position="49"/>
        <end position="188"/>
    </location>
</feature>
<dbReference type="PANTHER" id="PTHR36834">
    <property type="entry name" value="MEMBRANE PROTEIN-RELATED"/>
    <property type="match status" value="1"/>
</dbReference>
<dbReference type="AlphaFoldDB" id="A0A1I1PAQ6"/>
<comment type="subcellular location">
    <subcellularLocation>
        <location evidence="1">Membrane</location>
        <topology evidence="1">Multi-pass membrane protein</topology>
    </subcellularLocation>
</comment>
<dbReference type="EMBL" id="FOLM01000009">
    <property type="protein sequence ID" value="SFD06879.1"/>
    <property type="molecule type" value="Genomic_DNA"/>
</dbReference>
<feature type="compositionally biased region" description="Basic and acidic residues" evidence="5">
    <location>
        <begin position="386"/>
        <end position="403"/>
    </location>
</feature>
<dbReference type="PANTHER" id="PTHR36834:SF1">
    <property type="entry name" value="INTEGRAL MEMBRANE PROTEIN"/>
    <property type="match status" value="1"/>
</dbReference>
<feature type="transmembrane region" description="Helical" evidence="6">
    <location>
        <begin position="109"/>
        <end position="128"/>
    </location>
</feature>
<feature type="transmembrane region" description="Helical" evidence="6">
    <location>
        <begin position="332"/>
        <end position="353"/>
    </location>
</feature>
<feature type="transmembrane region" description="Helical" evidence="6">
    <location>
        <begin position="174"/>
        <end position="196"/>
    </location>
</feature>
<evidence type="ECO:0000256" key="3">
    <source>
        <dbReference type="ARBA" id="ARBA00022989"/>
    </source>
</evidence>
<feature type="transmembrane region" description="Helical" evidence="6">
    <location>
        <begin position="12"/>
        <end position="29"/>
    </location>
</feature>
<evidence type="ECO:0000313" key="9">
    <source>
        <dbReference type="EMBL" id="SFD06879.1"/>
    </source>
</evidence>
<name>A0A1I1PAQ6_9ACTN</name>